<dbReference type="GO" id="GO:0016020">
    <property type="term" value="C:membrane"/>
    <property type="evidence" value="ECO:0007669"/>
    <property type="project" value="UniProtKB-SubCell"/>
</dbReference>
<dbReference type="eggNOG" id="ENOG502QSCR">
    <property type="taxonomic scope" value="Eukaryota"/>
</dbReference>
<feature type="transmembrane region" description="Helical" evidence="10">
    <location>
        <begin position="258"/>
        <end position="276"/>
    </location>
</feature>
<evidence type="ECO:0000256" key="5">
    <source>
        <dbReference type="ARBA" id="ARBA00022692"/>
    </source>
</evidence>
<feature type="transmembrane region" description="Helical" evidence="10">
    <location>
        <begin position="39"/>
        <end position="72"/>
    </location>
</feature>
<reference evidence="12 13" key="1">
    <citation type="journal article" date="2009" name="Nat. Genet.">
        <title>The genome of the cucumber, Cucumis sativus L.</title>
        <authorList>
            <person name="Huang S."/>
            <person name="Li R."/>
            <person name="Zhang Z."/>
            <person name="Li L."/>
            <person name="Gu X."/>
            <person name="Fan W."/>
            <person name="Lucas W.J."/>
            <person name="Wang X."/>
            <person name="Xie B."/>
            <person name="Ni P."/>
            <person name="Ren Y."/>
            <person name="Zhu H."/>
            <person name="Li J."/>
            <person name="Lin K."/>
            <person name="Jin W."/>
            <person name="Fei Z."/>
            <person name="Li G."/>
            <person name="Staub J."/>
            <person name="Kilian A."/>
            <person name="van der Vossen E.A."/>
            <person name="Wu Y."/>
            <person name="Guo J."/>
            <person name="He J."/>
            <person name="Jia Z."/>
            <person name="Ren Y."/>
            <person name="Tian G."/>
            <person name="Lu Y."/>
            <person name="Ruan J."/>
            <person name="Qian W."/>
            <person name="Wang M."/>
            <person name="Huang Q."/>
            <person name="Li B."/>
            <person name="Xuan Z."/>
            <person name="Cao J."/>
            <person name="Asan"/>
            <person name="Wu Z."/>
            <person name="Zhang J."/>
            <person name="Cai Q."/>
            <person name="Bai Y."/>
            <person name="Zhao B."/>
            <person name="Han Y."/>
            <person name="Li Y."/>
            <person name="Li X."/>
            <person name="Wang S."/>
            <person name="Shi Q."/>
            <person name="Liu S."/>
            <person name="Cho W.K."/>
            <person name="Kim J.Y."/>
            <person name="Xu Y."/>
            <person name="Heller-Uszynska K."/>
            <person name="Miao H."/>
            <person name="Cheng Z."/>
            <person name="Zhang S."/>
            <person name="Wu J."/>
            <person name="Yang Y."/>
            <person name="Kang H."/>
            <person name="Li M."/>
            <person name="Liang H."/>
            <person name="Ren X."/>
            <person name="Shi Z."/>
            <person name="Wen M."/>
            <person name="Jian M."/>
            <person name="Yang H."/>
            <person name="Zhang G."/>
            <person name="Yang Z."/>
            <person name="Chen R."/>
            <person name="Liu S."/>
            <person name="Li J."/>
            <person name="Ma L."/>
            <person name="Liu H."/>
            <person name="Zhou Y."/>
            <person name="Zhao J."/>
            <person name="Fang X."/>
            <person name="Li G."/>
            <person name="Fang L."/>
            <person name="Li Y."/>
            <person name="Liu D."/>
            <person name="Zheng H."/>
            <person name="Zhang Y."/>
            <person name="Qin N."/>
            <person name="Li Z."/>
            <person name="Yang G."/>
            <person name="Yang S."/>
            <person name="Bolund L."/>
            <person name="Kristiansen K."/>
            <person name="Zheng H."/>
            <person name="Li S."/>
            <person name="Zhang X."/>
            <person name="Yang H."/>
            <person name="Wang J."/>
            <person name="Sun R."/>
            <person name="Zhang B."/>
            <person name="Jiang S."/>
            <person name="Wang J."/>
            <person name="Du Y."/>
            <person name="Li S."/>
        </authorList>
    </citation>
    <scope>NUCLEOTIDE SEQUENCE [LARGE SCALE GENOMIC DNA]</scope>
    <source>
        <strain evidence="13">cv. 9930</strain>
    </source>
</reference>
<evidence type="ECO:0000313" key="13">
    <source>
        <dbReference type="Proteomes" id="UP000029981"/>
    </source>
</evidence>
<evidence type="ECO:0000256" key="10">
    <source>
        <dbReference type="SAM" id="Phobius"/>
    </source>
</evidence>
<keyword evidence="7" id="KW-0443">Lipid metabolism</keyword>
<dbReference type="InterPro" id="IPR044851">
    <property type="entry name" value="Wax_synthase"/>
</dbReference>
<dbReference type="AlphaFoldDB" id="A0A0A0K8E9"/>
<name>A0A0A0K8E9_CUCSA</name>
<reference evidence="12 13" key="4">
    <citation type="journal article" date="2011" name="BMC Genomics">
        <title>RNA-Seq improves annotation of protein-coding genes in the cucumber genome.</title>
        <authorList>
            <person name="Li Z."/>
            <person name="Zhang Z."/>
            <person name="Yan P."/>
            <person name="Huang S."/>
            <person name="Fei Z."/>
            <person name="Lin K."/>
        </authorList>
    </citation>
    <scope>NUCLEOTIDE SEQUENCE [LARGE SCALE GENOMIC DNA]</scope>
    <source>
        <strain evidence="13">cv. 9930</strain>
    </source>
</reference>
<evidence type="ECO:0000256" key="8">
    <source>
        <dbReference type="ARBA" id="ARBA00023136"/>
    </source>
</evidence>
<feature type="transmembrane region" description="Helical" evidence="10">
    <location>
        <begin position="230"/>
        <end position="252"/>
    </location>
</feature>
<reference evidence="12 13" key="3">
    <citation type="journal article" date="2010" name="BMC Genomics">
        <title>Transcriptome sequencing and comparative analysis of cucumber flowers with different sex types.</title>
        <authorList>
            <person name="Guo S."/>
            <person name="Zheng Y."/>
            <person name="Joung J.G."/>
            <person name="Liu S."/>
            <person name="Zhang Z."/>
            <person name="Crasta O.R."/>
            <person name="Sobral B.W."/>
            <person name="Xu Y."/>
            <person name="Huang S."/>
            <person name="Fei Z."/>
        </authorList>
    </citation>
    <scope>NUCLEOTIDE SEQUENCE [LARGE SCALE GENOMIC DNA]</scope>
    <source>
        <strain evidence="13">cv. 9930</strain>
    </source>
</reference>
<feature type="transmembrane region" description="Helical" evidence="10">
    <location>
        <begin position="6"/>
        <end position="27"/>
    </location>
</feature>
<dbReference type="Gramene" id="KGN44056">
    <property type="protein sequence ID" value="KGN44056"/>
    <property type="gene ID" value="Csa_7G145990"/>
</dbReference>
<proteinExistence type="inferred from homology"/>
<accession>A0A0A0K8E9</accession>
<dbReference type="EMBL" id="CM002928">
    <property type="protein sequence ID" value="KGN44056.1"/>
    <property type="molecule type" value="Genomic_DNA"/>
</dbReference>
<dbReference type="PANTHER" id="PTHR31595:SF57">
    <property type="entry name" value="OS04G0481900 PROTEIN"/>
    <property type="match status" value="1"/>
</dbReference>
<evidence type="ECO:0000256" key="4">
    <source>
        <dbReference type="ARBA" id="ARBA00022679"/>
    </source>
</evidence>
<comment type="subcellular location">
    <subcellularLocation>
        <location evidence="1">Membrane</location>
        <topology evidence="1">Multi-pass membrane protein</topology>
    </subcellularLocation>
</comment>
<evidence type="ECO:0000256" key="2">
    <source>
        <dbReference type="ARBA" id="ARBA00005179"/>
    </source>
</evidence>
<dbReference type="GO" id="GO:0008374">
    <property type="term" value="F:O-acyltransferase activity"/>
    <property type="evidence" value="ECO:0007669"/>
    <property type="project" value="InterPro"/>
</dbReference>
<dbReference type="InterPro" id="IPR032805">
    <property type="entry name" value="Wax_synthase_dom"/>
</dbReference>
<evidence type="ECO:0000256" key="9">
    <source>
        <dbReference type="ARBA" id="ARBA00023315"/>
    </source>
</evidence>
<comment type="pathway">
    <text evidence="2">Secondary metabolite biosynthesis.</text>
</comment>
<keyword evidence="8 10" id="KW-0472">Membrane</keyword>
<dbReference type="Pfam" id="PF13813">
    <property type="entry name" value="MBOAT_2"/>
    <property type="match status" value="1"/>
</dbReference>
<organism evidence="12 13">
    <name type="scientific">Cucumis sativus</name>
    <name type="common">Cucumber</name>
    <dbReference type="NCBI Taxonomy" id="3659"/>
    <lineage>
        <taxon>Eukaryota</taxon>
        <taxon>Viridiplantae</taxon>
        <taxon>Streptophyta</taxon>
        <taxon>Embryophyta</taxon>
        <taxon>Tracheophyta</taxon>
        <taxon>Spermatophyta</taxon>
        <taxon>Magnoliopsida</taxon>
        <taxon>eudicotyledons</taxon>
        <taxon>Gunneridae</taxon>
        <taxon>Pentapetalae</taxon>
        <taxon>rosids</taxon>
        <taxon>fabids</taxon>
        <taxon>Cucurbitales</taxon>
        <taxon>Cucurbitaceae</taxon>
        <taxon>Benincaseae</taxon>
        <taxon>Cucumis</taxon>
    </lineage>
</organism>
<dbReference type="KEGG" id="csv:101212989"/>
<dbReference type="PANTHER" id="PTHR31595">
    <property type="entry name" value="LONG-CHAIN-ALCOHOL O-FATTY-ACYLTRANSFERASE 3-RELATED"/>
    <property type="match status" value="1"/>
</dbReference>
<dbReference type="OrthoDB" id="1077582at2759"/>
<gene>
    <name evidence="12" type="ORF">Csa_7G145990</name>
</gene>
<keyword evidence="6 10" id="KW-1133">Transmembrane helix</keyword>
<evidence type="ECO:0000256" key="3">
    <source>
        <dbReference type="ARBA" id="ARBA00007282"/>
    </source>
</evidence>
<evidence type="ECO:0000256" key="7">
    <source>
        <dbReference type="ARBA" id="ARBA00023098"/>
    </source>
</evidence>
<keyword evidence="5 10" id="KW-0812">Transmembrane</keyword>
<sequence>MAALVADLFALLKIFLSVLASLLYSYFISSKLPKGLPRLLSLLPILSLFTLLPLLVSSILFAAIVSSIVTWLTSFKLLLFSFHSGPLVSDPPLPFLLFVSLAFFPIRIKKKESQKPIDSPKLPINFPAKVFLFTVLMAVEDSLPPYMKLCFNCVALYFFIDIVVGFFNTIARWVFGIEFEEPSNEPYLSTSLQDFWGRRWNILVSNLLRLTVFIPVRSAMIDVAGRRRSAAVGVFAVFVVSGLMHELLFYYVNRESPSWEVTGFFVLQGVCVLLEFQLKMAVGEKFRMHYAVCWVLTMGFVVVTASWLFFPPVLRNGTVARLTGDCRAVLELVNDLVKFVLKSSS</sequence>
<evidence type="ECO:0000313" key="12">
    <source>
        <dbReference type="EMBL" id="KGN44056.1"/>
    </source>
</evidence>
<feature type="transmembrane region" description="Helical" evidence="10">
    <location>
        <begin position="92"/>
        <end position="108"/>
    </location>
</feature>
<feature type="transmembrane region" description="Helical" evidence="10">
    <location>
        <begin position="154"/>
        <end position="175"/>
    </location>
</feature>
<evidence type="ECO:0000256" key="1">
    <source>
        <dbReference type="ARBA" id="ARBA00004141"/>
    </source>
</evidence>
<dbReference type="GO" id="GO:0006629">
    <property type="term" value="P:lipid metabolic process"/>
    <property type="evidence" value="ECO:0007669"/>
    <property type="project" value="UniProtKB-KW"/>
</dbReference>
<keyword evidence="9" id="KW-0012">Acyltransferase</keyword>
<dbReference type="Proteomes" id="UP000029981">
    <property type="component" value="Chromosome 7"/>
</dbReference>
<evidence type="ECO:0000256" key="6">
    <source>
        <dbReference type="ARBA" id="ARBA00022989"/>
    </source>
</evidence>
<comment type="similarity">
    <text evidence="3">Belongs to the wax synthase family.</text>
</comment>
<evidence type="ECO:0000259" key="11">
    <source>
        <dbReference type="Pfam" id="PF13813"/>
    </source>
</evidence>
<protein>
    <recommendedName>
        <fullName evidence="11">Wax synthase domain-containing protein</fullName>
    </recommendedName>
</protein>
<reference evidence="12 13" key="2">
    <citation type="journal article" date="2009" name="PLoS ONE">
        <title>An integrated genetic and cytogenetic map of the cucumber genome.</title>
        <authorList>
            <person name="Ren Y."/>
            <person name="Zhang Z."/>
            <person name="Liu J."/>
            <person name="Staub J.E."/>
            <person name="Han Y."/>
            <person name="Cheng Z."/>
            <person name="Li X."/>
            <person name="Lu J."/>
            <person name="Miao H."/>
            <person name="Kang H."/>
            <person name="Xie B."/>
            <person name="Gu X."/>
            <person name="Wang X."/>
            <person name="Du Y."/>
            <person name="Jin W."/>
            <person name="Huang S."/>
        </authorList>
    </citation>
    <scope>NUCLEOTIDE SEQUENCE [LARGE SCALE GENOMIC DNA]</scope>
    <source>
        <strain evidence="13">cv. 9930</strain>
    </source>
</reference>
<dbReference type="STRING" id="3659.A0A0A0K8E9"/>
<feature type="transmembrane region" description="Helical" evidence="10">
    <location>
        <begin position="288"/>
        <end position="310"/>
    </location>
</feature>
<feature type="domain" description="Wax synthase" evidence="11">
    <location>
        <begin position="184"/>
        <end position="267"/>
    </location>
</feature>
<keyword evidence="13" id="KW-1185">Reference proteome</keyword>
<keyword evidence="4" id="KW-0808">Transferase</keyword>